<protein>
    <submittedName>
        <fullName evidence="1">Uncharacterized protein</fullName>
    </submittedName>
</protein>
<dbReference type="Proteomes" id="UP000198157">
    <property type="component" value="Unassembled WGS sequence"/>
</dbReference>
<comment type="caution">
    <text evidence="1">The sequence shown here is derived from an EMBL/GenBank/DDBJ whole genome shotgun (WGS) entry which is preliminary data.</text>
</comment>
<reference evidence="1 2" key="1">
    <citation type="submission" date="2017-06" db="EMBL/GenBank/DDBJ databases">
        <authorList>
            <person name="Kim H.J."/>
            <person name="Triplett B.A."/>
        </authorList>
    </citation>
    <scope>NUCLEOTIDE SEQUENCE [LARGE SCALE GENOMIC DNA]</scope>
    <source>
        <strain evidence="1 2">13146</strain>
    </source>
</reference>
<evidence type="ECO:0000313" key="1">
    <source>
        <dbReference type="EMBL" id="OWQ51341.1"/>
    </source>
</evidence>
<dbReference type="EMBL" id="NIVS01000042">
    <property type="protein sequence ID" value="OWQ51341.1"/>
    <property type="molecule type" value="Genomic_DNA"/>
</dbReference>
<dbReference type="AlphaFoldDB" id="A0A246HJM7"/>
<gene>
    <name evidence="1" type="ORF">CEE60_14945</name>
</gene>
<accession>A0A246HJM7</accession>
<proteinExistence type="predicted"/>
<name>A0A246HJM7_STEMA</name>
<organism evidence="1 2">
    <name type="scientific">Stenotrophomonas maltophilia</name>
    <name type="common">Pseudomonas maltophilia</name>
    <name type="synonym">Xanthomonas maltophilia</name>
    <dbReference type="NCBI Taxonomy" id="40324"/>
    <lineage>
        <taxon>Bacteria</taxon>
        <taxon>Pseudomonadati</taxon>
        <taxon>Pseudomonadota</taxon>
        <taxon>Gammaproteobacteria</taxon>
        <taxon>Lysobacterales</taxon>
        <taxon>Lysobacteraceae</taxon>
        <taxon>Stenotrophomonas</taxon>
        <taxon>Stenotrophomonas maltophilia group</taxon>
    </lineage>
</organism>
<evidence type="ECO:0000313" key="2">
    <source>
        <dbReference type="Proteomes" id="UP000198157"/>
    </source>
</evidence>
<sequence length="187" mass="19717">MVALAELDAPEAVKQQLRRQIERSRAGPVRVPDGTIPSPAGLFASLPKTKRSDAVLRQRLPSPPTNLLGTVLGVAEVIGMEPSGALEGVKSTGLTRFYRLSDVGIVAFNEENFRAPGTLIEVIAEAQNTAVNGSPAQLEMNVDGQGRGSVVLSWAAGDKAYTLTATGDSDVERKARVLQDIAAAIND</sequence>